<accession>A0A517QMK3</accession>
<evidence type="ECO:0000313" key="1">
    <source>
        <dbReference type="EMBL" id="QDT32831.1"/>
    </source>
</evidence>
<dbReference type="KEGG" id="tpol:Mal48_20780"/>
<dbReference type="AlphaFoldDB" id="A0A517QMK3"/>
<gene>
    <name evidence="1" type="ORF">Mal48_20780</name>
</gene>
<dbReference type="EMBL" id="CP036267">
    <property type="protein sequence ID" value="QDT32831.1"/>
    <property type="molecule type" value="Genomic_DNA"/>
</dbReference>
<sequence length="98" mass="10630">MAILKNAVVLLLLFKLTGCTLLEHGQQAGEAKPYSATLECAEVAWDVGAMRYKKYSDECPALIGWFSLCGLPLVALADTAVLPVRAFQAKQAEKQDCL</sequence>
<reference evidence="1 2" key="1">
    <citation type="submission" date="2019-02" db="EMBL/GenBank/DDBJ databases">
        <title>Deep-cultivation of Planctomycetes and their phenomic and genomic characterization uncovers novel biology.</title>
        <authorList>
            <person name="Wiegand S."/>
            <person name="Jogler M."/>
            <person name="Boedeker C."/>
            <person name="Pinto D."/>
            <person name="Vollmers J."/>
            <person name="Rivas-Marin E."/>
            <person name="Kohn T."/>
            <person name="Peeters S.H."/>
            <person name="Heuer A."/>
            <person name="Rast P."/>
            <person name="Oberbeckmann S."/>
            <person name="Bunk B."/>
            <person name="Jeske O."/>
            <person name="Meyerdierks A."/>
            <person name="Storesund J.E."/>
            <person name="Kallscheuer N."/>
            <person name="Luecker S."/>
            <person name="Lage O.M."/>
            <person name="Pohl T."/>
            <person name="Merkel B.J."/>
            <person name="Hornburger P."/>
            <person name="Mueller R.-W."/>
            <person name="Bruemmer F."/>
            <person name="Labrenz M."/>
            <person name="Spormann A.M."/>
            <person name="Op den Camp H."/>
            <person name="Overmann J."/>
            <person name="Amann R."/>
            <person name="Jetten M.S.M."/>
            <person name="Mascher T."/>
            <person name="Medema M.H."/>
            <person name="Devos D.P."/>
            <person name="Kaster A.-K."/>
            <person name="Ovreas L."/>
            <person name="Rohde M."/>
            <person name="Galperin M.Y."/>
            <person name="Jogler C."/>
        </authorList>
    </citation>
    <scope>NUCLEOTIDE SEQUENCE [LARGE SCALE GENOMIC DNA]</scope>
    <source>
        <strain evidence="1 2">Mal48</strain>
    </source>
</reference>
<evidence type="ECO:0000313" key="2">
    <source>
        <dbReference type="Proteomes" id="UP000315724"/>
    </source>
</evidence>
<organism evidence="1 2">
    <name type="scientific">Thalassoglobus polymorphus</name>
    <dbReference type="NCBI Taxonomy" id="2527994"/>
    <lineage>
        <taxon>Bacteria</taxon>
        <taxon>Pseudomonadati</taxon>
        <taxon>Planctomycetota</taxon>
        <taxon>Planctomycetia</taxon>
        <taxon>Planctomycetales</taxon>
        <taxon>Planctomycetaceae</taxon>
        <taxon>Thalassoglobus</taxon>
    </lineage>
</organism>
<dbReference type="RefSeq" id="WP_145198393.1">
    <property type="nucleotide sequence ID" value="NZ_CP036267.1"/>
</dbReference>
<keyword evidence="2" id="KW-1185">Reference proteome</keyword>
<protein>
    <submittedName>
        <fullName evidence="1">Uncharacterized protein</fullName>
    </submittedName>
</protein>
<name>A0A517QMK3_9PLAN</name>
<proteinExistence type="predicted"/>
<dbReference type="Proteomes" id="UP000315724">
    <property type="component" value="Chromosome"/>
</dbReference>